<feature type="domain" description="HTH gntR-type" evidence="4">
    <location>
        <begin position="8"/>
        <end position="75"/>
    </location>
</feature>
<dbReference type="Proteomes" id="UP000320209">
    <property type="component" value="Unassembled WGS sequence"/>
</dbReference>
<dbReference type="EMBL" id="VFOV01000001">
    <property type="protein sequence ID" value="TQL67920.1"/>
    <property type="molecule type" value="Genomic_DNA"/>
</dbReference>
<dbReference type="PANTHER" id="PTHR43537:SF5">
    <property type="entry name" value="UXU OPERON TRANSCRIPTIONAL REGULATOR"/>
    <property type="match status" value="1"/>
</dbReference>
<dbReference type="InterPro" id="IPR036390">
    <property type="entry name" value="WH_DNA-bd_sf"/>
</dbReference>
<dbReference type="Gene3D" id="1.20.120.530">
    <property type="entry name" value="GntR ligand-binding domain-like"/>
    <property type="match status" value="1"/>
</dbReference>
<dbReference type="InterPro" id="IPR011711">
    <property type="entry name" value="GntR_C"/>
</dbReference>
<evidence type="ECO:0000256" key="3">
    <source>
        <dbReference type="ARBA" id="ARBA00023163"/>
    </source>
</evidence>
<evidence type="ECO:0000313" key="6">
    <source>
        <dbReference type="Proteomes" id="UP000320209"/>
    </source>
</evidence>
<dbReference type="OrthoDB" id="8680240at2"/>
<dbReference type="Pfam" id="PF07729">
    <property type="entry name" value="FCD"/>
    <property type="match status" value="1"/>
</dbReference>
<dbReference type="SMART" id="SM00895">
    <property type="entry name" value="FCD"/>
    <property type="match status" value="1"/>
</dbReference>
<dbReference type="PANTHER" id="PTHR43537">
    <property type="entry name" value="TRANSCRIPTIONAL REGULATOR, GNTR FAMILY"/>
    <property type="match status" value="1"/>
</dbReference>
<organism evidence="5 6">
    <name type="scientific">Nocardioides albertanoniae</name>
    <dbReference type="NCBI Taxonomy" id="1175486"/>
    <lineage>
        <taxon>Bacteria</taxon>
        <taxon>Bacillati</taxon>
        <taxon>Actinomycetota</taxon>
        <taxon>Actinomycetes</taxon>
        <taxon>Propionibacteriales</taxon>
        <taxon>Nocardioidaceae</taxon>
        <taxon>Nocardioides</taxon>
    </lineage>
</organism>
<protein>
    <submittedName>
        <fullName evidence="5">DNA-binding GntR family transcriptional regulator</fullName>
    </submittedName>
</protein>
<dbReference type="InterPro" id="IPR036388">
    <property type="entry name" value="WH-like_DNA-bd_sf"/>
</dbReference>
<evidence type="ECO:0000313" key="5">
    <source>
        <dbReference type="EMBL" id="TQL67920.1"/>
    </source>
</evidence>
<dbReference type="InterPro" id="IPR000524">
    <property type="entry name" value="Tscrpt_reg_HTH_GntR"/>
</dbReference>
<keyword evidence="6" id="KW-1185">Reference proteome</keyword>
<dbReference type="PROSITE" id="PS50949">
    <property type="entry name" value="HTH_GNTR"/>
    <property type="match status" value="1"/>
</dbReference>
<evidence type="ECO:0000259" key="4">
    <source>
        <dbReference type="PROSITE" id="PS50949"/>
    </source>
</evidence>
<dbReference type="SMART" id="SM00345">
    <property type="entry name" value="HTH_GNTR"/>
    <property type="match status" value="1"/>
</dbReference>
<dbReference type="Pfam" id="PF00392">
    <property type="entry name" value="GntR"/>
    <property type="match status" value="1"/>
</dbReference>
<keyword evidence="3" id="KW-0804">Transcription</keyword>
<dbReference type="Gene3D" id="1.10.10.10">
    <property type="entry name" value="Winged helix-like DNA-binding domain superfamily/Winged helix DNA-binding domain"/>
    <property type="match status" value="1"/>
</dbReference>
<evidence type="ECO:0000256" key="1">
    <source>
        <dbReference type="ARBA" id="ARBA00023015"/>
    </source>
</evidence>
<dbReference type="CDD" id="cd07377">
    <property type="entry name" value="WHTH_GntR"/>
    <property type="match status" value="1"/>
</dbReference>
<keyword evidence="2 5" id="KW-0238">DNA-binding</keyword>
<dbReference type="AlphaFoldDB" id="A0A543A5R0"/>
<accession>A0A543A5R0</accession>
<comment type="caution">
    <text evidence="5">The sequence shown here is derived from an EMBL/GenBank/DDBJ whole genome shotgun (WGS) entry which is preliminary data.</text>
</comment>
<gene>
    <name evidence="5" type="ORF">FB381_1808</name>
</gene>
<sequence length="224" mass="24852">MTTTARARANTDTVHAQLRAELLAGIYAPGERLKFTPLCERYDASVSVVREALTRLAEQGLVVSEPNIGFRVMPLTVADLRDLTRTRIDIETLALRYAIEQGGVEWESDLVAAHHRLERTAMTTDTGGPERLADEWERAHAAFHAALIAGCDSPRLVCMTVGLRDASELYRRWSQPREPGRDVAGEHRRLMEAALARDTDAAVEALTAHYQHTTDILEAGLRAQ</sequence>
<dbReference type="InterPro" id="IPR008920">
    <property type="entry name" value="TF_FadR/GntR_C"/>
</dbReference>
<keyword evidence="1" id="KW-0805">Transcription regulation</keyword>
<evidence type="ECO:0000256" key="2">
    <source>
        <dbReference type="ARBA" id="ARBA00023125"/>
    </source>
</evidence>
<dbReference type="GO" id="GO:0003700">
    <property type="term" value="F:DNA-binding transcription factor activity"/>
    <property type="evidence" value="ECO:0007669"/>
    <property type="project" value="InterPro"/>
</dbReference>
<dbReference type="SUPFAM" id="SSF46785">
    <property type="entry name" value="Winged helix' DNA-binding domain"/>
    <property type="match status" value="1"/>
</dbReference>
<dbReference type="SUPFAM" id="SSF48008">
    <property type="entry name" value="GntR ligand-binding domain-like"/>
    <property type="match status" value="1"/>
</dbReference>
<dbReference type="GO" id="GO:0003677">
    <property type="term" value="F:DNA binding"/>
    <property type="evidence" value="ECO:0007669"/>
    <property type="project" value="UniProtKB-KW"/>
</dbReference>
<reference evidence="5 6" key="1">
    <citation type="submission" date="2019-06" db="EMBL/GenBank/DDBJ databases">
        <title>Sequencing the genomes of 1000 actinobacteria strains.</title>
        <authorList>
            <person name="Klenk H.-P."/>
        </authorList>
    </citation>
    <scope>NUCLEOTIDE SEQUENCE [LARGE SCALE GENOMIC DNA]</scope>
    <source>
        <strain evidence="5 6">DSM 25218</strain>
    </source>
</reference>
<dbReference type="RefSeq" id="WP_141779971.1">
    <property type="nucleotide sequence ID" value="NZ_VFOV01000001.1"/>
</dbReference>
<name>A0A543A5R0_9ACTN</name>
<proteinExistence type="predicted"/>